<dbReference type="Proteomes" id="UP000814140">
    <property type="component" value="Unassembled WGS sequence"/>
</dbReference>
<organism evidence="1 2">
    <name type="scientific">Artomyces pyxidatus</name>
    <dbReference type="NCBI Taxonomy" id="48021"/>
    <lineage>
        <taxon>Eukaryota</taxon>
        <taxon>Fungi</taxon>
        <taxon>Dikarya</taxon>
        <taxon>Basidiomycota</taxon>
        <taxon>Agaricomycotina</taxon>
        <taxon>Agaricomycetes</taxon>
        <taxon>Russulales</taxon>
        <taxon>Auriscalpiaceae</taxon>
        <taxon>Artomyces</taxon>
    </lineage>
</organism>
<accession>A0ACB8T929</accession>
<gene>
    <name evidence="1" type="ORF">BV25DRAFT_1822545</name>
</gene>
<protein>
    <submittedName>
        <fullName evidence="1">Uncharacterized protein</fullName>
    </submittedName>
</protein>
<proteinExistence type="predicted"/>
<comment type="caution">
    <text evidence="1">The sequence shown here is derived from an EMBL/GenBank/DDBJ whole genome shotgun (WGS) entry which is preliminary data.</text>
</comment>
<keyword evidence="2" id="KW-1185">Reference proteome</keyword>
<reference evidence="1" key="1">
    <citation type="submission" date="2021-03" db="EMBL/GenBank/DDBJ databases">
        <authorList>
            <consortium name="DOE Joint Genome Institute"/>
            <person name="Ahrendt S."/>
            <person name="Looney B.P."/>
            <person name="Miyauchi S."/>
            <person name="Morin E."/>
            <person name="Drula E."/>
            <person name="Courty P.E."/>
            <person name="Chicoki N."/>
            <person name="Fauchery L."/>
            <person name="Kohler A."/>
            <person name="Kuo A."/>
            <person name="Labutti K."/>
            <person name="Pangilinan J."/>
            <person name="Lipzen A."/>
            <person name="Riley R."/>
            <person name="Andreopoulos W."/>
            <person name="He G."/>
            <person name="Johnson J."/>
            <person name="Barry K.W."/>
            <person name="Grigoriev I.V."/>
            <person name="Nagy L."/>
            <person name="Hibbett D."/>
            <person name="Henrissat B."/>
            <person name="Matheny P.B."/>
            <person name="Labbe J."/>
            <person name="Martin F."/>
        </authorList>
    </citation>
    <scope>NUCLEOTIDE SEQUENCE</scope>
    <source>
        <strain evidence="1">HHB10654</strain>
    </source>
</reference>
<reference evidence="1" key="2">
    <citation type="journal article" date="2022" name="New Phytol.">
        <title>Evolutionary transition to the ectomycorrhizal habit in the genomes of a hyperdiverse lineage of mushroom-forming fungi.</title>
        <authorList>
            <person name="Looney B."/>
            <person name="Miyauchi S."/>
            <person name="Morin E."/>
            <person name="Drula E."/>
            <person name="Courty P.E."/>
            <person name="Kohler A."/>
            <person name="Kuo A."/>
            <person name="LaButti K."/>
            <person name="Pangilinan J."/>
            <person name="Lipzen A."/>
            <person name="Riley R."/>
            <person name="Andreopoulos W."/>
            <person name="He G."/>
            <person name="Johnson J."/>
            <person name="Nolan M."/>
            <person name="Tritt A."/>
            <person name="Barry K.W."/>
            <person name="Grigoriev I.V."/>
            <person name="Nagy L.G."/>
            <person name="Hibbett D."/>
            <person name="Henrissat B."/>
            <person name="Matheny P.B."/>
            <person name="Labbe J."/>
            <person name="Martin F.M."/>
        </authorList>
    </citation>
    <scope>NUCLEOTIDE SEQUENCE</scope>
    <source>
        <strain evidence="1">HHB10654</strain>
    </source>
</reference>
<sequence length="144" mass="15872">MSKACVEVRRLSLVLSALCCSVYFTNNSQYRPMHSRTQTLRYGKLDGRENLFSRRQPGKSNEGLRQEIPNSEKEGRMSVDTACATPACSASQGYGNTSHEKQMHVPSRHTKGRSRRASLQASCPHRVLRACGGDRSAGDGGRAK</sequence>
<name>A0ACB8T929_9AGAM</name>
<evidence type="ECO:0000313" key="1">
    <source>
        <dbReference type="EMBL" id="KAI0064795.1"/>
    </source>
</evidence>
<evidence type="ECO:0000313" key="2">
    <source>
        <dbReference type="Proteomes" id="UP000814140"/>
    </source>
</evidence>
<dbReference type="EMBL" id="MU277197">
    <property type="protein sequence ID" value="KAI0064795.1"/>
    <property type="molecule type" value="Genomic_DNA"/>
</dbReference>